<protein>
    <submittedName>
        <fullName evidence="1">Uncharacterized protein</fullName>
    </submittedName>
</protein>
<organism evidence="1 2">
    <name type="scientific">Candidatus Gottesmanbacteria bacterium GW2011_GWC2_39_8</name>
    <dbReference type="NCBI Taxonomy" id="1618450"/>
    <lineage>
        <taxon>Bacteria</taxon>
        <taxon>Candidatus Gottesmaniibacteriota</taxon>
    </lineage>
</organism>
<gene>
    <name evidence="1" type="ORF">UT63_C0030G0004</name>
</gene>
<dbReference type="Proteomes" id="UP000034539">
    <property type="component" value="Unassembled WGS sequence"/>
</dbReference>
<name>A0A0G0Q670_9BACT</name>
<sequence>MKIVKDKITIAELAKMAEEKFGDLVKAVVDVDKEIMALDGDLHADEERLLLEKGSKQKNLWGINLYPLLPQKDWIEFDSMINLRPADGNKSRGVDNISIQQKIISIVNKLVEGNHVT</sequence>
<dbReference type="EMBL" id="LBXN01000030">
    <property type="protein sequence ID" value="KKR32846.1"/>
    <property type="molecule type" value="Genomic_DNA"/>
</dbReference>
<accession>A0A0G0Q670</accession>
<dbReference type="Pfam" id="PF18924">
    <property type="entry name" value="DUF5674"/>
    <property type="match status" value="1"/>
</dbReference>
<reference evidence="1 2" key="1">
    <citation type="journal article" date="2015" name="Nature">
        <title>rRNA introns, odd ribosomes, and small enigmatic genomes across a large radiation of phyla.</title>
        <authorList>
            <person name="Brown C.T."/>
            <person name="Hug L.A."/>
            <person name="Thomas B.C."/>
            <person name="Sharon I."/>
            <person name="Castelle C.J."/>
            <person name="Singh A."/>
            <person name="Wilkins M.J."/>
            <person name="Williams K.H."/>
            <person name="Banfield J.F."/>
        </authorList>
    </citation>
    <scope>NUCLEOTIDE SEQUENCE [LARGE SCALE GENOMIC DNA]</scope>
</reference>
<comment type="caution">
    <text evidence="1">The sequence shown here is derived from an EMBL/GenBank/DDBJ whole genome shotgun (WGS) entry which is preliminary data.</text>
</comment>
<evidence type="ECO:0000313" key="2">
    <source>
        <dbReference type="Proteomes" id="UP000034539"/>
    </source>
</evidence>
<dbReference type="AlphaFoldDB" id="A0A0G0Q670"/>
<proteinExistence type="predicted"/>
<evidence type="ECO:0000313" key="1">
    <source>
        <dbReference type="EMBL" id="KKR32846.1"/>
    </source>
</evidence>
<dbReference type="InterPro" id="IPR043731">
    <property type="entry name" value="DUF5674"/>
</dbReference>